<evidence type="ECO:0000313" key="3">
    <source>
        <dbReference type="Proteomes" id="UP000015453"/>
    </source>
</evidence>
<name>S8BZV5_9LAMI</name>
<reference evidence="2 3" key="1">
    <citation type="journal article" date="2013" name="BMC Genomics">
        <title>The miniature genome of a carnivorous plant Genlisea aurea contains a low number of genes and short non-coding sequences.</title>
        <authorList>
            <person name="Leushkin E.V."/>
            <person name="Sutormin R.A."/>
            <person name="Nabieva E.R."/>
            <person name="Penin A.A."/>
            <person name="Kondrashov A.S."/>
            <person name="Logacheva M.D."/>
        </authorList>
    </citation>
    <scope>NUCLEOTIDE SEQUENCE [LARGE SCALE GENOMIC DNA]</scope>
</reference>
<keyword evidence="3" id="KW-1185">Reference proteome</keyword>
<comment type="caution">
    <text evidence="2">The sequence shown here is derived from an EMBL/GenBank/DDBJ whole genome shotgun (WGS) entry which is preliminary data.</text>
</comment>
<gene>
    <name evidence="2" type="ORF">M569_17072</name>
</gene>
<accession>S8BZV5</accession>
<feature type="non-terminal residue" evidence="2">
    <location>
        <position position="85"/>
    </location>
</feature>
<evidence type="ECO:0000313" key="2">
    <source>
        <dbReference type="EMBL" id="EPS57746.1"/>
    </source>
</evidence>
<protein>
    <submittedName>
        <fullName evidence="2">Uncharacterized protein</fullName>
    </submittedName>
</protein>
<evidence type="ECO:0000256" key="1">
    <source>
        <dbReference type="SAM" id="MobiDB-lite"/>
    </source>
</evidence>
<sequence length="85" mass="9560">MGLNHPVQGLPAGTPPGYFHDQPNPHSSSAAANPFYQQQLAAMMMNQQRANGNERFQPMIYARPPPAVNYMPHYQYQYPPSSYPP</sequence>
<dbReference type="EMBL" id="AUSU01009890">
    <property type="protein sequence ID" value="EPS57746.1"/>
    <property type="molecule type" value="Genomic_DNA"/>
</dbReference>
<dbReference type="AlphaFoldDB" id="S8BZV5"/>
<proteinExistence type="predicted"/>
<organism evidence="2 3">
    <name type="scientific">Genlisea aurea</name>
    <dbReference type="NCBI Taxonomy" id="192259"/>
    <lineage>
        <taxon>Eukaryota</taxon>
        <taxon>Viridiplantae</taxon>
        <taxon>Streptophyta</taxon>
        <taxon>Embryophyta</taxon>
        <taxon>Tracheophyta</taxon>
        <taxon>Spermatophyta</taxon>
        <taxon>Magnoliopsida</taxon>
        <taxon>eudicotyledons</taxon>
        <taxon>Gunneridae</taxon>
        <taxon>Pentapetalae</taxon>
        <taxon>asterids</taxon>
        <taxon>lamiids</taxon>
        <taxon>Lamiales</taxon>
        <taxon>Lentibulariaceae</taxon>
        <taxon>Genlisea</taxon>
    </lineage>
</organism>
<feature type="region of interest" description="Disordered" evidence="1">
    <location>
        <begin position="1"/>
        <end position="33"/>
    </location>
</feature>
<dbReference type="Proteomes" id="UP000015453">
    <property type="component" value="Unassembled WGS sequence"/>
</dbReference>